<evidence type="ECO:0000259" key="1">
    <source>
        <dbReference type="PROSITE" id="PS50930"/>
    </source>
</evidence>
<dbReference type="RefSeq" id="WP_213430490.1">
    <property type="nucleotide sequence ID" value="NZ_AP031286.1"/>
</dbReference>
<dbReference type="PANTHER" id="PTHR37299">
    <property type="entry name" value="TRANSCRIPTIONAL REGULATOR-RELATED"/>
    <property type="match status" value="1"/>
</dbReference>
<dbReference type="EMBL" id="CALYLO010000001">
    <property type="protein sequence ID" value="CAH8243191.1"/>
    <property type="molecule type" value="Genomic_DNA"/>
</dbReference>
<dbReference type="PANTHER" id="PTHR37299:SF1">
    <property type="entry name" value="STAGE 0 SPORULATION PROTEIN A HOMOLOG"/>
    <property type="match status" value="1"/>
</dbReference>
<dbReference type="PROSITE" id="PS50930">
    <property type="entry name" value="HTH_LYTTR"/>
    <property type="match status" value="1"/>
</dbReference>
<dbReference type="InterPro" id="IPR046947">
    <property type="entry name" value="LytR-like"/>
</dbReference>
<keyword evidence="3" id="KW-1185">Reference proteome</keyword>
<gene>
    <name evidence="2" type="ORF">WJ0W_000417</name>
</gene>
<organism evidence="2 3">
    <name type="scientific">Paenibacillus melissococcoides</name>
    <dbReference type="NCBI Taxonomy" id="2912268"/>
    <lineage>
        <taxon>Bacteria</taxon>
        <taxon>Bacillati</taxon>
        <taxon>Bacillota</taxon>
        <taxon>Bacilli</taxon>
        <taxon>Bacillales</taxon>
        <taxon>Paenibacillaceae</taxon>
        <taxon>Paenibacillus</taxon>
    </lineage>
</organism>
<comment type="caution">
    <text evidence="2">The sequence shown here is derived from an EMBL/GenBank/DDBJ whole genome shotgun (WGS) entry which is preliminary data.</text>
</comment>
<reference evidence="2" key="1">
    <citation type="submission" date="2022-06" db="EMBL/GenBank/DDBJ databases">
        <authorList>
            <person name="Dietemann V."/>
            <person name="Ory F."/>
            <person name="Dainat B."/>
            <person name="Oberhansli S."/>
        </authorList>
    </citation>
    <scope>NUCLEOTIDE SEQUENCE</scope>
    <source>
        <strain evidence="2">Ena-SAMPLE-TAB-26-04-2022-14:26:32:270-5432</strain>
    </source>
</reference>
<evidence type="ECO:0000313" key="2">
    <source>
        <dbReference type="EMBL" id="CAH8243191.1"/>
    </source>
</evidence>
<sequence>MFQINNGKLIIKKKRNIDFIDLSKVLFIERFNNKTYIQVADKNEIVVNVPLKDLEGVLPPNFKRSHRSFIVNKEYLEGLKLLNEKTYEANFPNDKQALVLKQHVEYFLRS</sequence>
<dbReference type="InterPro" id="IPR007492">
    <property type="entry name" value="LytTR_DNA-bd_dom"/>
</dbReference>
<feature type="domain" description="HTH LytTR-type" evidence="1">
    <location>
        <begin position="9"/>
        <end position="80"/>
    </location>
</feature>
<dbReference type="SMART" id="SM00850">
    <property type="entry name" value="LytTR"/>
    <property type="match status" value="1"/>
</dbReference>
<proteinExistence type="predicted"/>
<dbReference type="GO" id="GO:0003677">
    <property type="term" value="F:DNA binding"/>
    <property type="evidence" value="ECO:0007669"/>
    <property type="project" value="UniProtKB-KW"/>
</dbReference>
<dbReference type="Pfam" id="PF04397">
    <property type="entry name" value="LytTR"/>
    <property type="match status" value="1"/>
</dbReference>
<protein>
    <submittedName>
        <fullName evidence="2">LytTR family transcriptional regulator DNA-binding domain-containing protein</fullName>
    </submittedName>
</protein>
<accession>A0ABM9FVK3</accession>
<name>A0ABM9FVK3_9BACL</name>
<keyword evidence="2" id="KW-0238">DNA-binding</keyword>
<evidence type="ECO:0000313" key="3">
    <source>
        <dbReference type="Proteomes" id="UP001154322"/>
    </source>
</evidence>
<dbReference type="Gene3D" id="2.40.50.1020">
    <property type="entry name" value="LytTr DNA-binding domain"/>
    <property type="match status" value="1"/>
</dbReference>
<dbReference type="Proteomes" id="UP001154322">
    <property type="component" value="Unassembled WGS sequence"/>
</dbReference>